<feature type="domain" description="Nudix hydrolase" evidence="3">
    <location>
        <begin position="15"/>
        <end position="146"/>
    </location>
</feature>
<dbReference type="CDD" id="cd04673">
    <property type="entry name" value="NUDIX_ADPRase"/>
    <property type="match status" value="1"/>
</dbReference>
<dbReference type="SUPFAM" id="SSF55811">
    <property type="entry name" value="Nudix"/>
    <property type="match status" value="1"/>
</dbReference>
<comment type="caution">
    <text evidence="4">The sequence shown here is derived from an EMBL/GenBank/DDBJ whole genome shotgun (WGS) entry which is preliminary data.</text>
</comment>
<comment type="similarity">
    <text evidence="2">Belongs to the Nudix hydrolase family.</text>
</comment>
<dbReference type="InterPro" id="IPR015797">
    <property type="entry name" value="NUDIX_hydrolase-like_dom_sf"/>
</dbReference>
<accession>A0A7C4ET37</accession>
<keyword evidence="1 2" id="KW-0378">Hydrolase</keyword>
<evidence type="ECO:0000313" key="4">
    <source>
        <dbReference type="EMBL" id="HGH60551.1"/>
    </source>
</evidence>
<gene>
    <name evidence="4" type="ORF">ENV54_04550</name>
</gene>
<sequence length="157" mass="16827">MESIVSSIVREYPPAPLVGVGGLVLDRGKVLLVKRAKEPSRGEWSIPGGLVELGETLHQAVVREVHEETGLIVQPQTLLKLVERIIPDETGGIVYHYILADYLCEVAGGEEKAGSDALACAWVSEADLAGYRLAPITAELVQEVLAGRRPGDPPVKV</sequence>
<evidence type="ECO:0000259" key="3">
    <source>
        <dbReference type="PROSITE" id="PS51462"/>
    </source>
</evidence>
<evidence type="ECO:0000256" key="1">
    <source>
        <dbReference type="ARBA" id="ARBA00022801"/>
    </source>
</evidence>
<reference evidence="4" key="1">
    <citation type="journal article" date="2020" name="mSystems">
        <title>Genome- and Community-Level Interaction Insights into Carbon Utilization and Element Cycling Functions of Hydrothermarchaeota in Hydrothermal Sediment.</title>
        <authorList>
            <person name="Zhou Z."/>
            <person name="Liu Y."/>
            <person name="Xu W."/>
            <person name="Pan J."/>
            <person name="Luo Z.H."/>
            <person name="Li M."/>
        </authorList>
    </citation>
    <scope>NUCLEOTIDE SEQUENCE [LARGE SCALE GENOMIC DNA]</scope>
    <source>
        <strain evidence="4">SpSt-769</strain>
    </source>
</reference>
<dbReference type="PRINTS" id="PR00502">
    <property type="entry name" value="NUDIXFAMILY"/>
</dbReference>
<evidence type="ECO:0000256" key="2">
    <source>
        <dbReference type="RuleBase" id="RU003476"/>
    </source>
</evidence>
<organism evidence="4">
    <name type="scientific">Desulfomonile tiedjei</name>
    <dbReference type="NCBI Taxonomy" id="2358"/>
    <lineage>
        <taxon>Bacteria</taxon>
        <taxon>Pseudomonadati</taxon>
        <taxon>Thermodesulfobacteriota</taxon>
        <taxon>Desulfomonilia</taxon>
        <taxon>Desulfomonilales</taxon>
        <taxon>Desulfomonilaceae</taxon>
        <taxon>Desulfomonile</taxon>
    </lineage>
</organism>
<dbReference type="PROSITE" id="PS51462">
    <property type="entry name" value="NUDIX"/>
    <property type="match status" value="1"/>
</dbReference>
<dbReference type="EMBL" id="DTGT01000143">
    <property type="protein sequence ID" value="HGH60551.1"/>
    <property type="molecule type" value="Genomic_DNA"/>
</dbReference>
<dbReference type="InterPro" id="IPR020476">
    <property type="entry name" value="Nudix_hydrolase"/>
</dbReference>
<dbReference type="InterPro" id="IPR020084">
    <property type="entry name" value="NUDIX_hydrolase_CS"/>
</dbReference>
<name>A0A7C4ET37_9BACT</name>
<dbReference type="PANTHER" id="PTHR43736:SF1">
    <property type="entry name" value="DIHYDRONEOPTERIN TRIPHOSPHATE DIPHOSPHATASE"/>
    <property type="match status" value="1"/>
</dbReference>
<proteinExistence type="inferred from homology"/>
<dbReference type="PANTHER" id="PTHR43736">
    <property type="entry name" value="ADP-RIBOSE PYROPHOSPHATASE"/>
    <property type="match status" value="1"/>
</dbReference>
<dbReference type="GO" id="GO:0016787">
    <property type="term" value="F:hydrolase activity"/>
    <property type="evidence" value="ECO:0007669"/>
    <property type="project" value="UniProtKB-KW"/>
</dbReference>
<protein>
    <submittedName>
        <fullName evidence="4">NUDIX domain-containing protein</fullName>
    </submittedName>
</protein>
<dbReference type="AlphaFoldDB" id="A0A7C4ET37"/>
<dbReference type="Pfam" id="PF00293">
    <property type="entry name" value="NUDIX"/>
    <property type="match status" value="1"/>
</dbReference>
<dbReference type="InterPro" id="IPR000086">
    <property type="entry name" value="NUDIX_hydrolase_dom"/>
</dbReference>
<dbReference type="PROSITE" id="PS00893">
    <property type="entry name" value="NUDIX_BOX"/>
    <property type="match status" value="1"/>
</dbReference>
<dbReference type="Gene3D" id="3.90.79.10">
    <property type="entry name" value="Nucleoside Triphosphate Pyrophosphohydrolase"/>
    <property type="match status" value="1"/>
</dbReference>